<proteinExistence type="predicted"/>
<dbReference type="Pfam" id="PF01263">
    <property type="entry name" value="Aldose_epim"/>
    <property type="match status" value="1"/>
</dbReference>
<comment type="caution">
    <text evidence="1">The sequence shown here is derived from an EMBL/GenBank/DDBJ whole genome shotgun (WGS) entry which is preliminary data.</text>
</comment>
<sequence>MVTIENQHLTVQISERGAEIQSVRDRKTDYEFIWQNESKQWGSKAPVLFPIVSQLKEDRYHFQGKPYAMKLNGFAQEMDFTLQQQTDSSATFYLKSSPETRAIYPFDFSFQITYVLFGNQLTVSYEVLNPSREQPLYYSIGAQPCFRISQSNVKPTYEFDRVSLAVDPSGPYYEWPVLADGLVDPLRAKYREFSQIPLLHRTFKRGPMIIQVNERTAMLLKDGHHRAQVTVKLSGFPYAAIWSPYPTRLPFVSIQPWAGLPDTIDTDQDLSHKKSILLLAPQTMNMHDFTIKFEKQ</sequence>
<dbReference type="PATRIC" id="fig|883113.3.peg.1401"/>
<evidence type="ECO:0000313" key="2">
    <source>
        <dbReference type="Proteomes" id="UP000006190"/>
    </source>
</evidence>
<dbReference type="RefSeq" id="WP_006309616.1">
    <property type="nucleotide sequence ID" value="NZ_JH601133.1"/>
</dbReference>
<protein>
    <recommendedName>
        <fullName evidence="3">Aldose 1-epimerase</fullName>
    </recommendedName>
</protein>
<gene>
    <name evidence="1" type="ORF">HMPREF9708_01404</name>
</gene>
<dbReference type="STRING" id="883113.HMPREF9708_01404"/>
<dbReference type="OrthoDB" id="9795355at2"/>
<dbReference type="Proteomes" id="UP000006190">
    <property type="component" value="Unassembled WGS sequence"/>
</dbReference>
<dbReference type="InterPro" id="IPR008183">
    <property type="entry name" value="Aldose_1/G6P_1-epimerase"/>
</dbReference>
<dbReference type="eggNOG" id="COG2017">
    <property type="taxonomic scope" value="Bacteria"/>
</dbReference>
<evidence type="ECO:0008006" key="3">
    <source>
        <dbReference type="Google" id="ProtNLM"/>
    </source>
</evidence>
<organism evidence="1 2">
    <name type="scientific">Facklamia languida CCUG 37842</name>
    <dbReference type="NCBI Taxonomy" id="883113"/>
    <lineage>
        <taxon>Bacteria</taxon>
        <taxon>Bacillati</taxon>
        <taxon>Bacillota</taxon>
        <taxon>Bacilli</taxon>
        <taxon>Lactobacillales</taxon>
        <taxon>Aerococcaceae</taxon>
        <taxon>Facklamia</taxon>
    </lineage>
</organism>
<keyword evidence="2" id="KW-1185">Reference proteome</keyword>
<dbReference type="GO" id="GO:0005975">
    <property type="term" value="P:carbohydrate metabolic process"/>
    <property type="evidence" value="ECO:0007669"/>
    <property type="project" value="InterPro"/>
</dbReference>
<dbReference type="CDD" id="cd09024">
    <property type="entry name" value="Aldose_epim_lacX"/>
    <property type="match status" value="1"/>
</dbReference>
<dbReference type="InterPro" id="IPR014718">
    <property type="entry name" value="GH-type_carb-bd"/>
</dbReference>
<dbReference type="SUPFAM" id="SSF74650">
    <property type="entry name" value="Galactose mutarotase-like"/>
    <property type="match status" value="1"/>
</dbReference>
<dbReference type="InterPro" id="IPR037481">
    <property type="entry name" value="LacX"/>
</dbReference>
<dbReference type="AlphaFoldDB" id="H3NKL5"/>
<evidence type="ECO:0000313" key="1">
    <source>
        <dbReference type="EMBL" id="EHR36398.1"/>
    </source>
</evidence>
<dbReference type="EMBL" id="AGEG01000015">
    <property type="protein sequence ID" value="EHR36398.1"/>
    <property type="molecule type" value="Genomic_DNA"/>
</dbReference>
<accession>H3NKL5</accession>
<dbReference type="GO" id="GO:0016853">
    <property type="term" value="F:isomerase activity"/>
    <property type="evidence" value="ECO:0007669"/>
    <property type="project" value="InterPro"/>
</dbReference>
<dbReference type="PANTHER" id="PTHR11122:SF13">
    <property type="entry name" value="GLUCOSE-6-PHOSPHATE 1-EPIMERASE"/>
    <property type="match status" value="1"/>
</dbReference>
<dbReference type="HOGENOM" id="CLU_057834_1_0_9"/>
<dbReference type="PANTHER" id="PTHR11122">
    <property type="entry name" value="APOSPORY-ASSOCIATED PROTEIN C-RELATED"/>
    <property type="match status" value="1"/>
</dbReference>
<reference evidence="1 2" key="1">
    <citation type="submission" date="2012-01" db="EMBL/GenBank/DDBJ databases">
        <title>The Genome Sequence of Facklamia languida CCUG 37842.</title>
        <authorList>
            <consortium name="The Broad Institute Genome Sequencing Platform"/>
            <person name="Earl A."/>
            <person name="Ward D."/>
            <person name="Feldgarden M."/>
            <person name="Gevers D."/>
            <person name="Huys G."/>
            <person name="Young S.K."/>
            <person name="Zeng Q."/>
            <person name="Gargeya S."/>
            <person name="Fitzgerald M."/>
            <person name="Haas B."/>
            <person name="Abouelleil A."/>
            <person name="Alvarado L."/>
            <person name="Arachchi H.M."/>
            <person name="Berlin A."/>
            <person name="Chapman S.B."/>
            <person name="Gearin G."/>
            <person name="Goldberg J."/>
            <person name="Griggs A."/>
            <person name="Gujja S."/>
            <person name="Hansen M."/>
            <person name="Heiman D."/>
            <person name="Howarth C."/>
            <person name="Larimer J."/>
            <person name="Lui A."/>
            <person name="MacDonald P.J.P."/>
            <person name="McCowen C."/>
            <person name="Montmayeur A."/>
            <person name="Murphy C."/>
            <person name="Neiman D."/>
            <person name="Pearson M."/>
            <person name="Priest M."/>
            <person name="Roberts A."/>
            <person name="Saif S."/>
            <person name="Shea T."/>
            <person name="Sisk P."/>
            <person name="Stolte C."/>
            <person name="Sykes S."/>
            <person name="Wortman J."/>
            <person name="Nusbaum C."/>
            <person name="Birren B."/>
        </authorList>
    </citation>
    <scope>NUCLEOTIDE SEQUENCE [LARGE SCALE GENOMIC DNA]</scope>
    <source>
        <strain evidence="1 2">CCUG 37842</strain>
    </source>
</reference>
<name>H3NKL5_9LACT</name>
<dbReference type="Gene3D" id="2.70.98.10">
    <property type="match status" value="1"/>
</dbReference>
<dbReference type="InterPro" id="IPR011013">
    <property type="entry name" value="Gal_mutarotase_sf_dom"/>
</dbReference>
<dbReference type="GO" id="GO:0030246">
    <property type="term" value="F:carbohydrate binding"/>
    <property type="evidence" value="ECO:0007669"/>
    <property type="project" value="InterPro"/>
</dbReference>